<protein>
    <submittedName>
        <fullName evidence="1">Uncharacterized protein</fullName>
    </submittedName>
</protein>
<proteinExistence type="predicted"/>
<sequence>MQTLARAEVDLLRHIKSLGVVYRTALSGQNAAPVRRALVSFLQANLETALREYPEIAPLPAEELDDRAVSMIAAYAASGTVGAIEAWLAAGDLGDVGQASRIVAAGAPTWWARATGRMA</sequence>
<evidence type="ECO:0000313" key="2">
    <source>
        <dbReference type="Proteomes" id="UP001321486"/>
    </source>
</evidence>
<organism evidence="1 2">
    <name type="scientific">Frondihabitans sucicola</name>
    <dbReference type="NCBI Taxonomy" id="1268041"/>
    <lineage>
        <taxon>Bacteria</taxon>
        <taxon>Bacillati</taxon>
        <taxon>Actinomycetota</taxon>
        <taxon>Actinomycetes</taxon>
        <taxon>Micrococcales</taxon>
        <taxon>Microbacteriaceae</taxon>
        <taxon>Frondihabitans</taxon>
    </lineage>
</organism>
<evidence type="ECO:0000313" key="1">
    <source>
        <dbReference type="EMBL" id="BDZ52189.1"/>
    </source>
</evidence>
<dbReference type="RefSeq" id="WP_286344814.1">
    <property type="nucleotide sequence ID" value="NZ_AP027732.1"/>
</dbReference>
<reference evidence="2" key="1">
    <citation type="journal article" date="2019" name="Int. J. Syst. Evol. Microbiol.">
        <title>The Global Catalogue of Microorganisms (GCM) 10K type strain sequencing project: providing services to taxonomists for standard genome sequencing and annotation.</title>
        <authorList>
            <consortium name="The Broad Institute Genomics Platform"/>
            <consortium name="The Broad Institute Genome Sequencing Center for Infectious Disease"/>
            <person name="Wu L."/>
            <person name="Ma J."/>
        </authorList>
    </citation>
    <scope>NUCLEOTIDE SEQUENCE [LARGE SCALE GENOMIC DNA]</scope>
    <source>
        <strain evidence="2">NBRC 108728</strain>
    </source>
</reference>
<accession>A0ABM8GUQ2</accession>
<name>A0ABM8GUQ2_9MICO</name>
<dbReference type="Proteomes" id="UP001321486">
    <property type="component" value="Chromosome"/>
</dbReference>
<dbReference type="EMBL" id="AP027732">
    <property type="protein sequence ID" value="BDZ52189.1"/>
    <property type="molecule type" value="Genomic_DNA"/>
</dbReference>
<gene>
    <name evidence="1" type="ORF">GCM10025867_44300</name>
</gene>
<keyword evidence="2" id="KW-1185">Reference proteome</keyword>